<sequence>MSPTSPMSPVQSRPMRSGLAALAAIALTAGVAGCGSEAGAGTSTGSEGSAISAERCAQNKAAGTITYLSGYQYQSSVSILEYIAASRLGYFKDLCLNVVLKPGTGDTAQNTKLLAGGRATVSPVAEQDVIQARANGIDITGISSYSNAGLEVLMTNKDITRLTQLDGKVVGHKGYVPATVRAMLVKAGVRWDSLKLVKQGYDPSVLPRRQGGLEALTGFVSNEPNQLRAAGDAVTVWKPIDYGVPSSLGAMAVDPAFAKAHPHAVEDILRAALHAYDYCGADDKHIAECVGYAAQLSGPTYDKKLNTAIWKTETQIVKDHPTAGRPLGAIDPKNVAGIVDMLHRFGIVPDSVTAGRAEGWFDTSYVKAVHADDKLVWPAP</sequence>
<comment type="pathway">
    <text evidence="2">Cofactor biosynthesis; thiamine diphosphate biosynthesis.</text>
</comment>
<evidence type="ECO:0000256" key="7">
    <source>
        <dbReference type="ARBA" id="ARBA00022898"/>
    </source>
</evidence>
<accession>A0A1B1M8V2</accession>
<dbReference type="InterPro" id="IPR027939">
    <property type="entry name" value="NMT1/THI5"/>
</dbReference>
<dbReference type="Gene3D" id="3.40.190.10">
    <property type="entry name" value="Periplasmic binding protein-like II"/>
    <property type="match status" value="2"/>
</dbReference>
<evidence type="ECO:0000256" key="10">
    <source>
        <dbReference type="ARBA" id="ARBA00033171"/>
    </source>
</evidence>
<reference evidence="12 13" key="1">
    <citation type="submission" date="2016-07" db="EMBL/GenBank/DDBJ databases">
        <title>Enhancement of antibiotic productionsby engineered nitrateutilization in actinobacteria.</title>
        <authorList>
            <person name="Meng S.C."/>
        </authorList>
    </citation>
    <scope>NUCLEOTIDE SEQUENCE [LARGE SCALE GENOMIC DNA]</scope>
    <source>
        <strain evidence="12 13">NRRL 2936</strain>
    </source>
</reference>
<evidence type="ECO:0000256" key="5">
    <source>
        <dbReference type="ARBA" id="ARBA00022679"/>
    </source>
</evidence>
<comment type="function">
    <text evidence="1">Responsible for the formation of the pyrimidine heterocycle in the thiamine biosynthesis pathway. Catalyzes the formation of hydroxymethylpyrimidine phosphate (HMP-P) from histidine and pyridoxal phosphate (PLP). The protein uses PLP and the active site histidine to form HMP-P, generating an inactive enzyme. The enzyme can only undergo a single turnover, which suggests it is a suicide enzyme.</text>
</comment>
<dbReference type="Pfam" id="PF09084">
    <property type="entry name" value="NMT1"/>
    <property type="match status" value="1"/>
</dbReference>
<organism evidence="12 13">
    <name type="scientific">Streptomyces lincolnensis</name>
    <dbReference type="NCBI Taxonomy" id="1915"/>
    <lineage>
        <taxon>Bacteria</taxon>
        <taxon>Bacillati</taxon>
        <taxon>Actinomycetota</taxon>
        <taxon>Actinomycetes</taxon>
        <taxon>Kitasatosporales</taxon>
        <taxon>Streptomycetaceae</taxon>
        <taxon>Streptomyces</taxon>
    </lineage>
</organism>
<dbReference type="PANTHER" id="PTHR31528:SF1">
    <property type="entry name" value="4-AMINO-5-HYDROXYMETHYL-2-METHYLPYRIMIDINE PHOSPHATE SYNTHASE THI11-RELATED"/>
    <property type="match status" value="1"/>
</dbReference>
<dbReference type="GO" id="GO:0016740">
    <property type="term" value="F:transferase activity"/>
    <property type="evidence" value="ECO:0007669"/>
    <property type="project" value="UniProtKB-KW"/>
</dbReference>
<dbReference type="PANTHER" id="PTHR31528">
    <property type="entry name" value="4-AMINO-5-HYDROXYMETHYL-2-METHYLPYRIMIDINE PHOSPHATE SYNTHASE THI11-RELATED"/>
    <property type="match status" value="1"/>
</dbReference>
<dbReference type="KEGG" id="sls:SLINC_2835"/>
<comment type="catalytic activity">
    <reaction evidence="11">
        <text>N(6)-(pyridoxal phosphate)-L-lysyl-[4-amino-5-hydroxymethyl-2-methylpyrimidine phosphate synthase] + L-histidyl-[4-amino-5-hydroxymethyl-2-methylpyrimidine phosphate synthase] + 2 Fe(3+) + 4 H2O = L-lysyl-[4-amino-5-hydroxymethyl-2-methylpyrimidine phosphate synthase] + (2S)-2-amino-5-hydroxy-4-oxopentanoyl-[4-amino-5-hydroxymethyl-2-methylpyrimidine phosphate synthase] + 4-amino-2-methyl-5-(phosphooxymethyl)pyrimidine + 3-oxopropanoate + 2 Fe(2+) + 2 H(+)</text>
        <dbReference type="Rhea" id="RHEA:65756"/>
        <dbReference type="Rhea" id="RHEA-COMP:16892"/>
        <dbReference type="Rhea" id="RHEA-COMP:16893"/>
        <dbReference type="Rhea" id="RHEA-COMP:16894"/>
        <dbReference type="Rhea" id="RHEA-COMP:16895"/>
        <dbReference type="ChEBI" id="CHEBI:15377"/>
        <dbReference type="ChEBI" id="CHEBI:15378"/>
        <dbReference type="ChEBI" id="CHEBI:29033"/>
        <dbReference type="ChEBI" id="CHEBI:29034"/>
        <dbReference type="ChEBI" id="CHEBI:29969"/>
        <dbReference type="ChEBI" id="CHEBI:29979"/>
        <dbReference type="ChEBI" id="CHEBI:33190"/>
        <dbReference type="ChEBI" id="CHEBI:58354"/>
        <dbReference type="ChEBI" id="CHEBI:143915"/>
        <dbReference type="ChEBI" id="CHEBI:157692"/>
    </reaction>
    <physiologicalReaction direction="left-to-right" evidence="11">
        <dbReference type="Rhea" id="RHEA:65757"/>
    </physiologicalReaction>
</comment>
<keyword evidence="9" id="KW-0408">Iron</keyword>
<dbReference type="SUPFAM" id="SSF53850">
    <property type="entry name" value="Periplasmic binding protein-like II"/>
    <property type="match status" value="1"/>
</dbReference>
<dbReference type="AlphaFoldDB" id="A0A1B1M8V2"/>
<protein>
    <recommendedName>
        <fullName evidence="10">Thiamine pyrimidine synthase</fullName>
    </recommendedName>
</protein>
<dbReference type="GO" id="GO:0046872">
    <property type="term" value="F:metal ion binding"/>
    <property type="evidence" value="ECO:0007669"/>
    <property type="project" value="UniProtKB-KW"/>
</dbReference>
<gene>
    <name evidence="12" type="ORF">SLINC_2835</name>
</gene>
<keyword evidence="13" id="KW-1185">Reference proteome</keyword>
<keyword evidence="6" id="KW-0479">Metal-binding</keyword>
<name>A0A1B1M8V2_STRLN</name>
<evidence type="ECO:0000256" key="1">
    <source>
        <dbReference type="ARBA" id="ARBA00003469"/>
    </source>
</evidence>
<evidence type="ECO:0000256" key="9">
    <source>
        <dbReference type="ARBA" id="ARBA00023004"/>
    </source>
</evidence>
<keyword evidence="5" id="KW-0808">Transferase</keyword>
<dbReference type="EMBL" id="CP016438">
    <property type="protein sequence ID" value="ANS65059.1"/>
    <property type="molecule type" value="Genomic_DNA"/>
</dbReference>
<dbReference type="STRING" id="1915.SLINC_2835"/>
<evidence type="ECO:0000256" key="11">
    <source>
        <dbReference type="ARBA" id="ARBA00048179"/>
    </source>
</evidence>
<comment type="subunit">
    <text evidence="4">Homodimer.</text>
</comment>
<evidence type="ECO:0000313" key="12">
    <source>
        <dbReference type="EMBL" id="ANS65059.1"/>
    </source>
</evidence>
<evidence type="ECO:0000256" key="3">
    <source>
        <dbReference type="ARBA" id="ARBA00009406"/>
    </source>
</evidence>
<evidence type="ECO:0000256" key="6">
    <source>
        <dbReference type="ARBA" id="ARBA00022723"/>
    </source>
</evidence>
<dbReference type="InterPro" id="IPR015168">
    <property type="entry name" value="SsuA/THI5"/>
</dbReference>
<dbReference type="PATRIC" id="fig|1915.4.peg.3129"/>
<proteinExistence type="inferred from homology"/>
<evidence type="ECO:0000256" key="2">
    <source>
        <dbReference type="ARBA" id="ARBA00004948"/>
    </source>
</evidence>
<evidence type="ECO:0000256" key="4">
    <source>
        <dbReference type="ARBA" id="ARBA00011738"/>
    </source>
</evidence>
<evidence type="ECO:0000313" key="13">
    <source>
        <dbReference type="Proteomes" id="UP000092598"/>
    </source>
</evidence>
<evidence type="ECO:0000256" key="8">
    <source>
        <dbReference type="ARBA" id="ARBA00022977"/>
    </source>
</evidence>
<keyword evidence="7" id="KW-0663">Pyridoxal phosphate</keyword>
<dbReference type="GO" id="GO:0009228">
    <property type="term" value="P:thiamine biosynthetic process"/>
    <property type="evidence" value="ECO:0007669"/>
    <property type="project" value="UniProtKB-KW"/>
</dbReference>
<dbReference type="Proteomes" id="UP000092598">
    <property type="component" value="Chromosome"/>
</dbReference>
<keyword evidence="8" id="KW-0784">Thiamine biosynthesis</keyword>
<comment type="similarity">
    <text evidence="3">Belongs to the NMT1/THI5 family.</text>
</comment>